<dbReference type="Proteomes" id="UP001218188">
    <property type="component" value="Unassembled WGS sequence"/>
</dbReference>
<proteinExistence type="predicted"/>
<dbReference type="AlphaFoldDB" id="A0AAD6WLU2"/>
<feature type="region of interest" description="Disordered" evidence="1">
    <location>
        <begin position="189"/>
        <end position="223"/>
    </location>
</feature>
<comment type="caution">
    <text evidence="2">The sequence shown here is derived from an EMBL/GenBank/DDBJ whole genome shotgun (WGS) entry which is preliminary data.</text>
</comment>
<name>A0AAD6WLU2_9AGAR</name>
<accession>A0AAD6WLU2</accession>
<evidence type="ECO:0000313" key="3">
    <source>
        <dbReference type="Proteomes" id="UP001218188"/>
    </source>
</evidence>
<sequence>MTVKKTKKTKKLGISVRPPRVRTSASKYTANGARISAVEGVTATAGGRRRAALQQELLEQYTALPASARLALNQIRDVPEEETGWEDIPNDLDDILAGGAGGLMESGAGGEYENPKDLRKRRDRIAKQAYAFAGQMDDITDAYIKWGQQVADNLDRHPPPVPEAEVKKHIAVTVVDIFGEGVISELRIRGPTDQSGGVPRYRSAESERSGVTESGGKGDRRIG</sequence>
<evidence type="ECO:0000256" key="1">
    <source>
        <dbReference type="SAM" id="MobiDB-lite"/>
    </source>
</evidence>
<feature type="region of interest" description="Disordered" evidence="1">
    <location>
        <begin position="1"/>
        <end position="27"/>
    </location>
</feature>
<feature type="compositionally biased region" description="Basic residues" evidence="1">
    <location>
        <begin position="1"/>
        <end position="11"/>
    </location>
</feature>
<evidence type="ECO:0000313" key="2">
    <source>
        <dbReference type="EMBL" id="KAJ7017225.1"/>
    </source>
</evidence>
<protein>
    <submittedName>
        <fullName evidence="2">Uncharacterized protein</fullName>
    </submittedName>
</protein>
<keyword evidence="3" id="KW-1185">Reference proteome</keyword>
<reference evidence="2" key="1">
    <citation type="submission" date="2023-03" db="EMBL/GenBank/DDBJ databases">
        <title>Massive genome expansion in bonnet fungi (Mycena s.s.) driven by repeated elements and novel gene families across ecological guilds.</title>
        <authorList>
            <consortium name="Lawrence Berkeley National Laboratory"/>
            <person name="Harder C.B."/>
            <person name="Miyauchi S."/>
            <person name="Viragh M."/>
            <person name="Kuo A."/>
            <person name="Thoen E."/>
            <person name="Andreopoulos B."/>
            <person name="Lu D."/>
            <person name="Skrede I."/>
            <person name="Drula E."/>
            <person name="Henrissat B."/>
            <person name="Morin E."/>
            <person name="Kohler A."/>
            <person name="Barry K."/>
            <person name="LaButti K."/>
            <person name="Morin E."/>
            <person name="Salamov A."/>
            <person name="Lipzen A."/>
            <person name="Mereny Z."/>
            <person name="Hegedus B."/>
            <person name="Baldrian P."/>
            <person name="Stursova M."/>
            <person name="Weitz H."/>
            <person name="Taylor A."/>
            <person name="Grigoriev I.V."/>
            <person name="Nagy L.G."/>
            <person name="Martin F."/>
            <person name="Kauserud H."/>
        </authorList>
    </citation>
    <scope>NUCLEOTIDE SEQUENCE</scope>
    <source>
        <strain evidence="2">CBHHK200</strain>
    </source>
</reference>
<organism evidence="2 3">
    <name type="scientific">Mycena alexandri</name>
    <dbReference type="NCBI Taxonomy" id="1745969"/>
    <lineage>
        <taxon>Eukaryota</taxon>
        <taxon>Fungi</taxon>
        <taxon>Dikarya</taxon>
        <taxon>Basidiomycota</taxon>
        <taxon>Agaricomycotina</taxon>
        <taxon>Agaricomycetes</taxon>
        <taxon>Agaricomycetidae</taxon>
        <taxon>Agaricales</taxon>
        <taxon>Marasmiineae</taxon>
        <taxon>Mycenaceae</taxon>
        <taxon>Mycena</taxon>
    </lineage>
</organism>
<dbReference type="EMBL" id="JARJCM010000424">
    <property type="protein sequence ID" value="KAJ7017225.1"/>
    <property type="molecule type" value="Genomic_DNA"/>
</dbReference>
<gene>
    <name evidence="2" type="ORF">C8F04DRAFT_1279801</name>
</gene>
<feature type="compositionally biased region" description="Basic and acidic residues" evidence="1">
    <location>
        <begin position="202"/>
        <end position="223"/>
    </location>
</feature>